<dbReference type="EMBL" id="JACHDO010000001">
    <property type="protein sequence ID" value="MBB5493162.1"/>
    <property type="molecule type" value="Genomic_DNA"/>
</dbReference>
<protein>
    <submittedName>
        <fullName evidence="2">SAM-dependent methyltransferase</fullName>
    </submittedName>
</protein>
<dbReference type="InterPro" id="IPR029063">
    <property type="entry name" value="SAM-dependent_MTases_sf"/>
</dbReference>
<dbReference type="PANTHER" id="PTHR43667">
    <property type="entry name" value="CYCLOPROPANE-FATTY-ACYL-PHOSPHOLIPID SYNTHASE"/>
    <property type="match status" value="1"/>
</dbReference>
<dbReference type="CDD" id="cd02440">
    <property type="entry name" value="AdoMet_MTases"/>
    <property type="match status" value="1"/>
</dbReference>
<keyword evidence="3" id="KW-1185">Reference proteome</keyword>
<dbReference type="GO" id="GO:0008168">
    <property type="term" value="F:methyltransferase activity"/>
    <property type="evidence" value="ECO:0007669"/>
    <property type="project" value="UniProtKB-KW"/>
</dbReference>
<dbReference type="PANTHER" id="PTHR43667:SF2">
    <property type="entry name" value="FATTY ACID C-METHYL TRANSFERASE"/>
    <property type="match status" value="1"/>
</dbReference>
<proteinExistence type="predicted"/>
<feature type="domain" description="Methyltransferase" evidence="1">
    <location>
        <begin position="39"/>
        <end position="138"/>
    </location>
</feature>
<dbReference type="AlphaFoldDB" id="A0A840WAN0"/>
<accession>A0A840WAN0</accession>
<sequence length="251" mass="27717">MTTPEIPPMYRDLDFNGPLSDERAVRLIRSLGPLEGRHVVDVGCGWAELLLRTLATEPGATGFGIDLGEDNIRHGRDNAKERGLADRVELVVADAGAWKGEPADVVFNVGSTHVWGGDPVVHTANALEALADLTKPGGRALFGECFWKRPPTDAEMAAVEDVPREQYRPLPELVDFALSHGFRLYAVEEATVDEWDVMENGNAKGWEDWLLENPDAPGADEIRARADGHRRFRLHGAREIMGFAYLTLIRV</sequence>
<dbReference type="Pfam" id="PF13649">
    <property type="entry name" value="Methyltransf_25"/>
    <property type="match status" value="1"/>
</dbReference>
<dbReference type="InterPro" id="IPR050723">
    <property type="entry name" value="CFA/CMAS"/>
</dbReference>
<dbReference type="InterPro" id="IPR041698">
    <property type="entry name" value="Methyltransf_25"/>
</dbReference>
<name>A0A840WAN0_9ACTN</name>
<evidence type="ECO:0000313" key="2">
    <source>
        <dbReference type="EMBL" id="MBB5493162.1"/>
    </source>
</evidence>
<keyword evidence="2" id="KW-0808">Transferase</keyword>
<dbReference type="Proteomes" id="UP000579647">
    <property type="component" value="Unassembled WGS sequence"/>
</dbReference>
<reference evidence="2 3" key="1">
    <citation type="submission" date="2020-08" db="EMBL/GenBank/DDBJ databases">
        <title>Sequencing the genomes of 1000 actinobacteria strains.</title>
        <authorList>
            <person name="Klenk H.-P."/>
        </authorList>
    </citation>
    <scope>NUCLEOTIDE SEQUENCE [LARGE SCALE GENOMIC DNA]</scope>
    <source>
        <strain evidence="2 3">DSM 44598</strain>
    </source>
</reference>
<dbReference type="SUPFAM" id="SSF53335">
    <property type="entry name" value="S-adenosyl-L-methionine-dependent methyltransferases"/>
    <property type="match status" value="1"/>
</dbReference>
<dbReference type="Gene3D" id="3.40.50.150">
    <property type="entry name" value="Vaccinia Virus protein VP39"/>
    <property type="match status" value="1"/>
</dbReference>
<evidence type="ECO:0000259" key="1">
    <source>
        <dbReference type="Pfam" id="PF13649"/>
    </source>
</evidence>
<evidence type="ECO:0000313" key="3">
    <source>
        <dbReference type="Proteomes" id="UP000579647"/>
    </source>
</evidence>
<gene>
    <name evidence="2" type="ORF">HNR07_004299</name>
</gene>
<dbReference type="RefSeq" id="WP_184366462.1">
    <property type="nucleotide sequence ID" value="NZ_BAAAKM010000023.1"/>
</dbReference>
<organism evidence="2 3">
    <name type="scientific">Nocardiopsis metallicus</name>
    <dbReference type="NCBI Taxonomy" id="179819"/>
    <lineage>
        <taxon>Bacteria</taxon>
        <taxon>Bacillati</taxon>
        <taxon>Actinomycetota</taxon>
        <taxon>Actinomycetes</taxon>
        <taxon>Streptosporangiales</taxon>
        <taxon>Nocardiopsidaceae</taxon>
        <taxon>Nocardiopsis</taxon>
    </lineage>
</organism>
<comment type="caution">
    <text evidence="2">The sequence shown here is derived from an EMBL/GenBank/DDBJ whole genome shotgun (WGS) entry which is preliminary data.</text>
</comment>
<dbReference type="GO" id="GO:0032259">
    <property type="term" value="P:methylation"/>
    <property type="evidence" value="ECO:0007669"/>
    <property type="project" value="UniProtKB-KW"/>
</dbReference>
<keyword evidence="2" id="KW-0489">Methyltransferase</keyword>